<evidence type="ECO:0000259" key="2">
    <source>
        <dbReference type="Pfam" id="PF04994"/>
    </source>
</evidence>
<dbReference type="Pfam" id="PF04993">
    <property type="entry name" value="TfoX_N"/>
    <property type="match status" value="1"/>
</dbReference>
<dbReference type="InterPro" id="IPR007077">
    <property type="entry name" value="TfoX_C"/>
</dbReference>
<evidence type="ECO:0000259" key="1">
    <source>
        <dbReference type="Pfam" id="PF04993"/>
    </source>
</evidence>
<gene>
    <name evidence="3" type="ORF">N8M53_08095</name>
</gene>
<protein>
    <submittedName>
        <fullName evidence="3">TfoX/Sxy family DNA transformation protein</fullName>
    </submittedName>
</protein>
<reference evidence="3" key="1">
    <citation type="submission" date="2022-09" db="EMBL/GenBank/DDBJ databases">
        <authorList>
            <person name="Li Z.-J."/>
        </authorList>
    </citation>
    <scope>NUCLEOTIDE SEQUENCE</scope>
    <source>
        <strain evidence="3">TGB11</strain>
    </source>
</reference>
<accession>A0AA47KJ53</accession>
<name>A0AA47KJ53_9GAMM</name>
<organism evidence="3 4">
    <name type="scientific">Salinivibrio kushneri</name>
    <dbReference type="NCBI Taxonomy" id="1908198"/>
    <lineage>
        <taxon>Bacteria</taxon>
        <taxon>Pseudomonadati</taxon>
        <taxon>Pseudomonadota</taxon>
        <taxon>Gammaproteobacteria</taxon>
        <taxon>Vibrionales</taxon>
        <taxon>Vibrionaceae</taxon>
        <taxon>Salinivibrio</taxon>
    </lineage>
</organism>
<dbReference type="PANTHER" id="PTHR36121">
    <property type="entry name" value="PROTEIN SXY"/>
    <property type="match status" value="1"/>
</dbReference>
<dbReference type="RefSeq" id="WP_269578401.1">
    <property type="nucleotide sequence ID" value="NZ_CP114588.1"/>
</dbReference>
<feature type="domain" description="TfoX C-terminal" evidence="2">
    <location>
        <begin position="117"/>
        <end position="193"/>
    </location>
</feature>
<dbReference type="PIRSF" id="PIRSF028788">
    <property type="entry name" value="TfoX_Sxy"/>
    <property type="match status" value="1"/>
</dbReference>
<dbReference type="PANTHER" id="PTHR36121:SF1">
    <property type="entry name" value="PROTEIN SXY"/>
    <property type="match status" value="1"/>
</dbReference>
<sequence length="195" mass="22298">MAKQFEAQLMRFLDSYGKMEQRSMFGGIGFFSQEAMFALLTGKHVYLRGGGLLTDKLIAKGCNKFVHVKKSTSAVVNYYDVTALYLGHDPDLPSMVEQSLQRALKDKAQKTSASSLRLRDLPNLRLTIERMLKKSGVKDVSTFYSMAPQEMFRRVQMTHGKDIDINLLWKFAGAQQGRHWELIEKDERERLLADV</sequence>
<dbReference type="Proteomes" id="UP001164748">
    <property type="component" value="Chromosome"/>
</dbReference>
<dbReference type="InterPro" id="IPR007076">
    <property type="entry name" value="TfoX_N"/>
</dbReference>
<evidence type="ECO:0000313" key="3">
    <source>
        <dbReference type="EMBL" id="WBA07807.1"/>
    </source>
</evidence>
<dbReference type="Pfam" id="PF04994">
    <property type="entry name" value="TfoX_C"/>
    <property type="match status" value="1"/>
</dbReference>
<feature type="domain" description="TfoX N-terminal" evidence="1">
    <location>
        <begin position="13"/>
        <end position="102"/>
    </location>
</feature>
<dbReference type="EMBL" id="CP114588">
    <property type="protein sequence ID" value="WBA07807.1"/>
    <property type="molecule type" value="Genomic_DNA"/>
</dbReference>
<dbReference type="InterPro" id="IPR026256">
    <property type="entry name" value="TfoX-like_gammaprotbact"/>
</dbReference>
<evidence type="ECO:0000313" key="4">
    <source>
        <dbReference type="Proteomes" id="UP001164748"/>
    </source>
</evidence>
<proteinExistence type="predicted"/>
<dbReference type="InterPro" id="IPR047525">
    <property type="entry name" value="TfoX-like"/>
</dbReference>
<dbReference type="AlphaFoldDB" id="A0AA47KJ53"/>
<dbReference type="GO" id="GO:0030420">
    <property type="term" value="P:establishment of competence for transformation"/>
    <property type="evidence" value="ECO:0007669"/>
    <property type="project" value="InterPro"/>
</dbReference>
<dbReference type="Gene3D" id="3.30.1460.30">
    <property type="entry name" value="YgaC/TfoX-N like chaperone"/>
    <property type="match status" value="1"/>
</dbReference>
<dbReference type="SUPFAM" id="SSF159894">
    <property type="entry name" value="YgaC/TfoX-N like"/>
    <property type="match status" value="1"/>
</dbReference>
<dbReference type="Gene3D" id="1.10.150.20">
    <property type="entry name" value="5' to 3' exonuclease, C-terminal subdomain"/>
    <property type="match status" value="1"/>
</dbReference>